<proteinExistence type="predicted"/>
<feature type="transmembrane region" description="Helical" evidence="1">
    <location>
        <begin position="94"/>
        <end position="115"/>
    </location>
</feature>
<dbReference type="AlphaFoldDB" id="A0A5C5YTA5"/>
<organism evidence="2 3">
    <name type="scientific">Posidoniimonas polymericola</name>
    <dbReference type="NCBI Taxonomy" id="2528002"/>
    <lineage>
        <taxon>Bacteria</taxon>
        <taxon>Pseudomonadati</taxon>
        <taxon>Planctomycetota</taxon>
        <taxon>Planctomycetia</taxon>
        <taxon>Pirellulales</taxon>
        <taxon>Lacipirellulaceae</taxon>
        <taxon>Posidoniimonas</taxon>
    </lineage>
</organism>
<evidence type="ECO:0000256" key="1">
    <source>
        <dbReference type="SAM" id="Phobius"/>
    </source>
</evidence>
<feature type="transmembrane region" description="Helical" evidence="1">
    <location>
        <begin position="34"/>
        <end position="54"/>
    </location>
</feature>
<name>A0A5C5YTA5_9BACT</name>
<dbReference type="Proteomes" id="UP000318478">
    <property type="component" value="Unassembled WGS sequence"/>
</dbReference>
<comment type="caution">
    <text evidence="2">The sequence shown here is derived from an EMBL/GenBank/DDBJ whole genome shotgun (WGS) entry which is preliminary data.</text>
</comment>
<protein>
    <submittedName>
        <fullName evidence="2">Uncharacterized protein</fullName>
    </submittedName>
</protein>
<keyword evidence="3" id="KW-1185">Reference proteome</keyword>
<gene>
    <name evidence="2" type="ORF">Pla123a_18100</name>
</gene>
<dbReference type="RefSeq" id="WP_146586012.1">
    <property type="nucleotide sequence ID" value="NZ_SJPO01000003.1"/>
</dbReference>
<keyword evidence="1" id="KW-0812">Transmembrane</keyword>
<reference evidence="2 3" key="1">
    <citation type="submission" date="2019-02" db="EMBL/GenBank/DDBJ databases">
        <title>Deep-cultivation of Planctomycetes and their phenomic and genomic characterization uncovers novel biology.</title>
        <authorList>
            <person name="Wiegand S."/>
            <person name="Jogler M."/>
            <person name="Boedeker C."/>
            <person name="Pinto D."/>
            <person name="Vollmers J."/>
            <person name="Rivas-Marin E."/>
            <person name="Kohn T."/>
            <person name="Peeters S.H."/>
            <person name="Heuer A."/>
            <person name="Rast P."/>
            <person name="Oberbeckmann S."/>
            <person name="Bunk B."/>
            <person name="Jeske O."/>
            <person name="Meyerdierks A."/>
            <person name="Storesund J.E."/>
            <person name="Kallscheuer N."/>
            <person name="Luecker S."/>
            <person name="Lage O.M."/>
            <person name="Pohl T."/>
            <person name="Merkel B.J."/>
            <person name="Hornburger P."/>
            <person name="Mueller R.-W."/>
            <person name="Bruemmer F."/>
            <person name="Labrenz M."/>
            <person name="Spormann A.M."/>
            <person name="Op Den Camp H."/>
            <person name="Overmann J."/>
            <person name="Amann R."/>
            <person name="Jetten M.S.M."/>
            <person name="Mascher T."/>
            <person name="Medema M.H."/>
            <person name="Devos D.P."/>
            <person name="Kaster A.-K."/>
            <person name="Ovreas L."/>
            <person name="Rohde M."/>
            <person name="Galperin M.Y."/>
            <person name="Jogler C."/>
        </authorList>
    </citation>
    <scope>NUCLEOTIDE SEQUENCE [LARGE SCALE GENOMIC DNA]</scope>
    <source>
        <strain evidence="2 3">Pla123a</strain>
    </source>
</reference>
<keyword evidence="1" id="KW-0472">Membrane</keyword>
<accession>A0A5C5YTA5</accession>
<evidence type="ECO:0000313" key="2">
    <source>
        <dbReference type="EMBL" id="TWT78010.1"/>
    </source>
</evidence>
<keyword evidence="1" id="KW-1133">Transmembrane helix</keyword>
<dbReference type="EMBL" id="SJPO01000003">
    <property type="protein sequence ID" value="TWT78010.1"/>
    <property type="molecule type" value="Genomic_DNA"/>
</dbReference>
<evidence type="ECO:0000313" key="3">
    <source>
        <dbReference type="Proteomes" id="UP000318478"/>
    </source>
</evidence>
<feature type="transmembrane region" description="Helical" evidence="1">
    <location>
        <begin position="60"/>
        <end position="82"/>
    </location>
</feature>
<feature type="transmembrane region" description="Helical" evidence="1">
    <location>
        <begin position="140"/>
        <end position="161"/>
    </location>
</feature>
<sequence>MITPTPNPYVSPESTAEPQAPAELLGARPASVKLAISGVALFTLLAFCICVQFWREGAQLWEIAVLSGVPALAGARIANGLFKRNRYARLWGRVLSFAGAVLMTLWVVAFGYAMWRRGAFLNTTPQPFMFGASIPENLRLVLMALPLGIQAASLWIAYFALGRRAAVRHFEPAARWGEEEPASRIERSPIS</sequence>